<protein>
    <submittedName>
        <fullName evidence="5">Autoinducer binding domain-containing protein</fullName>
    </submittedName>
</protein>
<reference evidence="5 6" key="1">
    <citation type="submission" date="2023-02" db="EMBL/GenBank/DDBJ databases">
        <title>Genome Sequence of L. cardiaca H63T.</title>
        <authorList>
            <person name="Lopez A.E."/>
            <person name="Cianciotto N.P."/>
        </authorList>
    </citation>
    <scope>NUCLEOTIDE SEQUENCE [LARGE SCALE GENOMIC DNA]</scope>
    <source>
        <strain evidence="5 6">H63</strain>
    </source>
</reference>
<keyword evidence="2" id="KW-0238">DNA-binding</keyword>
<keyword evidence="1" id="KW-0805">Transcription regulation</keyword>
<dbReference type="Pfam" id="PF00196">
    <property type="entry name" value="GerE"/>
    <property type="match status" value="1"/>
</dbReference>
<dbReference type="PRINTS" id="PR00038">
    <property type="entry name" value="HTHLUXR"/>
</dbReference>
<dbReference type="InterPro" id="IPR000792">
    <property type="entry name" value="Tscrpt_reg_LuxR_C"/>
</dbReference>
<keyword evidence="3" id="KW-0804">Transcription</keyword>
<dbReference type="InterPro" id="IPR036388">
    <property type="entry name" value="WH-like_DNA-bd_sf"/>
</dbReference>
<dbReference type="InterPro" id="IPR005143">
    <property type="entry name" value="TF_LuxR_autoind-bd_dom"/>
</dbReference>
<keyword evidence="6" id="KW-1185">Reference proteome</keyword>
<dbReference type="Gene3D" id="3.30.450.80">
    <property type="entry name" value="Transcription factor LuxR-like, autoinducer-binding domain"/>
    <property type="match status" value="1"/>
</dbReference>
<sequence>MEDKMYEVCSKLAAADSIEHLNKLLVSYFSREGITSLAFTYYKQHTKSGSRLIYNWVTPPLRAWHEHYLDESYADVDRTLESMEQNLVPFLWDIDEQLSKAKNKRELRMRQEAKEFGIYRGLCIPLHGPQGDFVNLVLHQRIQENGLVDWQEKQFIWLAITQCYFHYVRQLLLQTVKSKIKLTKREQQCLELTAQNIRINVIASLLGVSQRTVNFHLQNANKKMGVSNKYLAVMRWVTGAMD</sequence>
<evidence type="ECO:0000313" key="5">
    <source>
        <dbReference type="EMBL" id="WED41812.1"/>
    </source>
</evidence>
<dbReference type="CDD" id="cd06170">
    <property type="entry name" value="LuxR_C_like"/>
    <property type="match status" value="1"/>
</dbReference>
<dbReference type="Gene3D" id="1.10.10.10">
    <property type="entry name" value="Winged helix-like DNA-binding domain superfamily/Winged helix DNA-binding domain"/>
    <property type="match status" value="1"/>
</dbReference>
<dbReference type="PROSITE" id="PS50043">
    <property type="entry name" value="HTH_LUXR_2"/>
    <property type="match status" value="1"/>
</dbReference>
<dbReference type="PANTHER" id="PTHR44688:SF16">
    <property type="entry name" value="DNA-BINDING TRANSCRIPTIONAL ACTIVATOR DEVR_DOSR"/>
    <property type="match status" value="1"/>
</dbReference>
<dbReference type="RefSeq" id="WP_275087638.1">
    <property type="nucleotide sequence ID" value="NZ_CP119078.1"/>
</dbReference>
<dbReference type="SUPFAM" id="SSF46894">
    <property type="entry name" value="C-terminal effector domain of the bipartite response regulators"/>
    <property type="match status" value="1"/>
</dbReference>
<name>A0ABY8ARM7_9GAMM</name>
<dbReference type="Pfam" id="PF03472">
    <property type="entry name" value="Autoind_bind"/>
    <property type="match status" value="1"/>
</dbReference>
<dbReference type="SUPFAM" id="SSF75516">
    <property type="entry name" value="Pheromone-binding domain of LuxR-like quorum-sensing transcription factors"/>
    <property type="match status" value="1"/>
</dbReference>
<dbReference type="InterPro" id="IPR036693">
    <property type="entry name" value="TF_LuxR_autoind-bd_dom_sf"/>
</dbReference>
<feature type="domain" description="HTH luxR-type" evidence="4">
    <location>
        <begin position="175"/>
        <end position="240"/>
    </location>
</feature>
<accession>A0ABY8ARM7</accession>
<evidence type="ECO:0000313" key="6">
    <source>
        <dbReference type="Proteomes" id="UP001222087"/>
    </source>
</evidence>
<organism evidence="5 6">
    <name type="scientific">Legionella cardiaca</name>
    <dbReference type="NCBI Taxonomy" id="1071983"/>
    <lineage>
        <taxon>Bacteria</taxon>
        <taxon>Pseudomonadati</taxon>
        <taxon>Pseudomonadota</taxon>
        <taxon>Gammaproteobacteria</taxon>
        <taxon>Legionellales</taxon>
        <taxon>Legionellaceae</taxon>
        <taxon>Legionella</taxon>
    </lineage>
</organism>
<gene>
    <name evidence="5" type="ORF">PXX05_07655</name>
</gene>
<evidence type="ECO:0000256" key="2">
    <source>
        <dbReference type="ARBA" id="ARBA00023125"/>
    </source>
</evidence>
<dbReference type="EMBL" id="CP119078">
    <property type="protein sequence ID" value="WED41812.1"/>
    <property type="molecule type" value="Genomic_DNA"/>
</dbReference>
<proteinExistence type="predicted"/>
<dbReference type="PANTHER" id="PTHR44688">
    <property type="entry name" value="DNA-BINDING TRANSCRIPTIONAL ACTIVATOR DEVR_DOSR"/>
    <property type="match status" value="1"/>
</dbReference>
<evidence type="ECO:0000256" key="1">
    <source>
        <dbReference type="ARBA" id="ARBA00023015"/>
    </source>
</evidence>
<dbReference type="InterPro" id="IPR016032">
    <property type="entry name" value="Sig_transdc_resp-reg_C-effctor"/>
</dbReference>
<dbReference type="Proteomes" id="UP001222087">
    <property type="component" value="Chromosome"/>
</dbReference>
<dbReference type="SMART" id="SM00421">
    <property type="entry name" value="HTH_LUXR"/>
    <property type="match status" value="1"/>
</dbReference>
<evidence type="ECO:0000256" key="3">
    <source>
        <dbReference type="ARBA" id="ARBA00023163"/>
    </source>
</evidence>
<evidence type="ECO:0000259" key="4">
    <source>
        <dbReference type="PROSITE" id="PS50043"/>
    </source>
</evidence>